<evidence type="ECO:0000313" key="3">
    <source>
        <dbReference type="Proteomes" id="UP000029444"/>
    </source>
</evidence>
<dbReference type="EMBL" id="ARXV01000002">
    <property type="protein sequence ID" value="KGD65989.1"/>
    <property type="molecule type" value="Genomic_DNA"/>
</dbReference>
<evidence type="ECO:0000313" key="2">
    <source>
        <dbReference type="EMBL" id="KGD65989.1"/>
    </source>
</evidence>
<dbReference type="PROSITE" id="PS51257">
    <property type="entry name" value="PROKAR_LIPOPROTEIN"/>
    <property type="match status" value="1"/>
</dbReference>
<keyword evidence="1" id="KW-1133">Transmembrane helix</keyword>
<dbReference type="eggNOG" id="ENOG5033B4C">
    <property type="taxonomic scope" value="Bacteria"/>
</dbReference>
<dbReference type="STRING" id="1177154.Y5S_00461"/>
<feature type="transmembrane region" description="Helical" evidence="1">
    <location>
        <begin position="32"/>
        <end position="50"/>
    </location>
</feature>
<keyword evidence="3" id="KW-1185">Reference proteome</keyword>
<comment type="caution">
    <text evidence="2">The sequence shown here is derived from an EMBL/GenBank/DDBJ whole genome shotgun (WGS) entry which is preliminary data.</text>
</comment>
<dbReference type="Pfam" id="PF20487">
    <property type="entry name" value="DUF6726"/>
    <property type="match status" value="1"/>
</dbReference>
<dbReference type="PATRIC" id="fig|1177154.3.peg.467"/>
<evidence type="ECO:0008006" key="4">
    <source>
        <dbReference type="Google" id="ProtNLM"/>
    </source>
</evidence>
<proteinExistence type="predicted"/>
<reference evidence="2 3" key="1">
    <citation type="submission" date="2012-09" db="EMBL/GenBank/DDBJ databases">
        <title>Genome Sequence of alkane-degrading Bacterium Alcanivorax sp. 19-m-6.</title>
        <authorList>
            <person name="Lai Q."/>
            <person name="Shao Z."/>
        </authorList>
    </citation>
    <scope>NUCLEOTIDE SEQUENCE [LARGE SCALE GENOMIC DNA]</scope>
    <source>
        <strain evidence="2 3">19-m-6</strain>
    </source>
</reference>
<dbReference type="RefSeq" id="WP_035230145.1">
    <property type="nucleotide sequence ID" value="NZ_ARXV01000002.1"/>
</dbReference>
<name>A0A095SNR5_9GAMM</name>
<dbReference type="InterPro" id="IPR046613">
    <property type="entry name" value="DUF6726"/>
</dbReference>
<keyword evidence="1" id="KW-0472">Membrane</keyword>
<sequence length="77" mass="7679">MKTVIRLTAVALLSAVLSGCFLTKIATTPMRIVGAAGSVVGAALSIIPVAGNAADEALEKVDGAIDTTADSIDKIPL</sequence>
<gene>
    <name evidence="2" type="ORF">Y5S_00461</name>
</gene>
<keyword evidence="1" id="KW-0812">Transmembrane</keyword>
<dbReference type="Proteomes" id="UP000029444">
    <property type="component" value="Unassembled WGS sequence"/>
</dbReference>
<dbReference type="OrthoDB" id="6078243at2"/>
<protein>
    <recommendedName>
        <fullName evidence="4">Lipoprotein</fullName>
    </recommendedName>
</protein>
<organism evidence="2 3">
    <name type="scientific">Alcanivorax nanhaiticus</name>
    <dbReference type="NCBI Taxonomy" id="1177154"/>
    <lineage>
        <taxon>Bacteria</taxon>
        <taxon>Pseudomonadati</taxon>
        <taxon>Pseudomonadota</taxon>
        <taxon>Gammaproteobacteria</taxon>
        <taxon>Oceanospirillales</taxon>
        <taxon>Alcanivoracaceae</taxon>
        <taxon>Alcanivorax</taxon>
    </lineage>
</organism>
<accession>A0A095SNR5</accession>
<evidence type="ECO:0000256" key="1">
    <source>
        <dbReference type="SAM" id="Phobius"/>
    </source>
</evidence>
<dbReference type="AlphaFoldDB" id="A0A095SNR5"/>